<dbReference type="PANTHER" id="PTHR46552:SF1">
    <property type="entry name" value="NADH-UBIQUINONE OXIDOREDUCTASE CHAIN 2"/>
    <property type="match status" value="1"/>
</dbReference>
<feature type="transmembrane region" description="Helical" evidence="18">
    <location>
        <begin position="174"/>
        <end position="191"/>
    </location>
</feature>
<evidence type="ECO:0000256" key="2">
    <source>
        <dbReference type="ARBA" id="ARBA00004448"/>
    </source>
</evidence>
<dbReference type="GO" id="GO:0008137">
    <property type="term" value="F:NADH dehydrogenase (ubiquinone) activity"/>
    <property type="evidence" value="ECO:0007669"/>
    <property type="project" value="UniProtKB-EC"/>
</dbReference>
<comment type="catalytic activity">
    <reaction evidence="17 18">
        <text>a ubiquinone + NADH + 5 H(+)(in) = a ubiquinol + NAD(+) + 4 H(+)(out)</text>
        <dbReference type="Rhea" id="RHEA:29091"/>
        <dbReference type="Rhea" id="RHEA-COMP:9565"/>
        <dbReference type="Rhea" id="RHEA-COMP:9566"/>
        <dbReference type="ChEBI" id="CHEBI:15378"/>
        <dbReference type="ChEBI" id="CHEBI:16389"/>
        <dbReference type="ChEBI" id="CHEBI:17976"/>
        <dbReference type="ChEBI" id="CHEBI:57540"/>
        <dbReference type="ChEBI" id="CHEBI:57945"/>
        <dbReference type="EC" id="7.1.1.2"/>
    </reaction>
</comment>
<feature type="transmembrane region" description="Helical" evidence="18">
    <location>
        <begin position="90"/>
        <end position="113"/>
    </location>
</feature>
<dbReference type="GO" id="GO:0006120">
    <property type="term" value="P:mitochondrial electron transport, NADH to ubiquinone"/>
    <property type="evidence" value="ECO:0007669"/>
    <property type="project" value="InterPro"/>
</dbReference>
<organism evidence="20">
    <name type="scientific">Toxeutes arcuatus</name>
    <dbReference type="NCBI Taxonomy" id="2547841"/>
    <lineage>
        <taxon>Eukaryota</taxon>
        <taxon>Metazoa</taxon>
        <taxon>Ecdysozoa</taxon>
        <taxon>Arthropoda</taxon>
        <taxon>Hexapoda</taxon>
        <taxon>Insecta</taxon>
        <taxon>Pterygota</taxon>
        <taxon>Neoptera</taxon>
        <taxon>Endopterygota</taxon>
        <taxon>Coleoptera</taxon>
        <taxon>Polyphaga</taxon>
        <taxon>Cucujiformia</taxon>
        <taxon>Chrysomeloidea</taxon>
        <taxon>Cerambycidae</taxon>
        <taxon>Prioninae</taxon>
        <taxon>Aegosomatini</taxon>
        <taxon>Toxeutes</taxon>
    </lineage>
</organism>
<evidence type="ECO:0000256" key="11">
    <source>
        <dbReference type="ARBA" id="ARBA00022982"/>
    </source>
</evidence>
<keyword evidence="7 18" id="KW-0679">Respiratory chain</keyword>
<evidence type="ECO:0000313" key="20">
    <source>
        <dbReference type="EMBL" id="QIV24744.1"/>
    </source>
</evidence>
<evidence type="ECO:0000259" key="19">
    <source>
        <dbReference type="Pfam" id="PF00361"/>
    </source>
</evidence>
<evidence type="ECO:0000256" key="4">
    <source>
        <dbReference type="ARBA" id="ARBA00012944"/>
    </source>
</evidence>
<evidence type="ECO:0000256" key="14">
    <source>
        <dbReference type="ARBA" id="ARBA00023075"/>
    </source>
</evidence>
<dbReference type="InterPro" id="IPR001750">
    <property type="entry name" value="ND/Mrp_TM"/>
</dbReference>
<evidence type="ECO:0000256" key="9">
    <source>
        <dbReference type="ARBA" id="ARBA00022792"/>
    </source>
</evidence>
<protein>
    <recommendedName>
        <fullName evidence="5 18">NADH-ubiquinone oxidoreductase chain 2</fullName>
        <ecNumber evidence="4 18">7.1.1.2</ecNumber>
    </recommendedName>
</protein>
<accession>A0A6H0N224</accession>
<feature type="domain" description="NADH:quinone oxidoreductase/Mrp antiporter transmembrane" evidence="19">
    <location>
        <begin position="23"/>
        <end position="282"/>
    </location>
</feature>
<evidence type="ECO:0000256" key="5">
    <source>
        <dbReference type="ARBA" id="ARBA00021008"/>
    </source>
</evidence>
<keyword evidence="14 18" id="KW-0830">Ubiquinone</keyword>
<keyword evidence="6" id="KW-0813">Transport</keyword>
<comment type="function">
    <text evidence="18">Core subunit of the mitochondrial membrane respiratory chain NADH dehydrogenase (Complex I) which catalyzes electron transfer from NADH through the respiratory chain, using ubiquinone as an electron acceptor. Essential for the catalytic activity and assembly of complex I.</text>
</comment>
<dbReference type="InterPro" id="IPR003917">
    <property type="entry name" value="NADH_UbQ_OxRdtase_chain2"/>
</dbReference>
<geneLocation type="mitochondrion" evidence="20"/>
<keyword evidence="10 18" id="KW-1278">Translocase</keyword>
<keyword evidence="13 18" id="KW-0520">NAD</keyword>
<sequence>MSKFYKLLFFTTLTFGTLIAISSYSWMSMWIGLEINLLSIIPLLSDSKNLYPSESALKYFITQALASAIIMFSVISSTNLNEFISQEHNIFLMMILNSGLLTKMGAAPFHAWFPEVMEGLDWPNCLILLTWQKIAPMVLLMNNTQMTLFLSSIIVMSSAISGILGLNQISLRKVMAYSSINHISWMIASMLNSSTVWLIYFSTYTIITINIILILKTLNIFFMKQLFSSLNYNKTLKFFFILNFLSLGGLPPFLGFLPKWFTINNLIQNQFIIVSLILIIFTLVTLFFYLRISFSTIMICSKETIIPLKKHSIFIITLANLISLAGLIACTLIFNIF</sequence>
<evidence type="ECO:0000256" key="8">
    <source>
        <dbReference type="ARBA" id="ARBA00022692"/>
    </source>
</evidence>
<proteinExistence type="inferred from homology"/>
<comment type="similarity">
    <text evidence="3 18">Belongs to the complex I subunit 2 family.</text>
</comment>
<feature type="transmembrane region" description="Helical" evidence="18">
    <location>
        <begin position="7"/>
        <end position="27"/>
    </location>
</feature>
<gene>
    <name evidence="20" type="primary">ND2</name>
</gene>
<keyword evidence="9 18" id="KW-0999">Mitochondrion inner membrane</keyword>
<keyword evidence="12 18" id="KW-1133">Transmembrane helix</keyword>
<evidence type="ECO:0000256" key="10">
    <source>
        <dbReference type="ARBA" id="ARBA00022967"/>
    </source>
</evidence>
<dbReference type="EC" id="7.1.1.2" evidence="4 18"/>
<feature type="transmembrane region" description="Helical" evidence="18">
    <location>
        <begin position="270"/>
        <end position="292"/>
    </location>
</feature>
<reference evidence="20" key="1">
    <citation type="journal article" date="2020" name="Syst. Entomol.">
        <title>Museomics reveals extensive cryptic diversity of Australian prionine longhorn beetles with implications for their classification and conservation.</title>
        <authorList>
            <person name="Jin M."/>
            <person name="Zwick A."/>
            <person name="Slipinski A."/>
            <person name="Keyzer R."/>
            <person name="Pang H."/>
        </authorList>
    </citation>
    <scope>NUCLEOTIDE SEQUENCE</scope>
</reference>
<feature type="transmembrane region" description="Helical" evidence="18">
    <location>
        <begin position="146"/>
        <end position="167"/>
    </location>
</feature>
<keyword evidence="8 18" id="KW-0812">Transmembrane</keyword>
<keyword evidence="11 18" id="KW-0249">Electron transport</keyword>
<keyword evidence="16 18" id="KW-0472">Membrane</keyword>
<dbReference type="AlphaFoldDB" id="A0A6H0N224"/>
<comment type="function">
    <text evidence="1">Core subunit of the mitochondrial membrane respiratory chain NADH dehydrogenase (Complex I) that is believed to belong to the minimal assembly required for catalysis. Complex I functions in the transfer of electrons from NADH to the respiratory chain. The immediate electron acceptor for the enzyme is believed to be ubiquinone.</text>
</comment>
<evidence type="ECO:0000256" key="1">
    <source>
        <dbReference type="ARBA" id="ARBA00003257"/>
    </source>
</evidence>
<dbReference type="GO" id="GO:0005743">
    <property type="term" value="C:mitochondrial inner membrane"/>
    <property type="evidence" value="ECO:0007669"/>
    <property type="project" value="UniProtKB-SubCell"/>
</dbReference>
<evidence type="ECO:0000256" key="3">
    <source>
        <dbReference type="ARBA" id="ARBA00007012"/>
    </source>
</evidence>
<evidence type="ECO:0000256" key="7">
    <source>
        <dbReference type="ARBA" id="ARBA00022660"/>
    </source>
</evidence>
<dbReference type="EMBL" id="MK614548">
    <property type="protein sequence ID" value="QIV24744.1"/>
    <property type="molecule type" value="Genomic_DNA"/>
</dbReference>
<feature type="transmembrane region" description="Helical" evidence="18">
    <location>
        <begin position="313"/>
        <end position="336"/>
    </location>
</feature>
<evidence type="ECO:0000256" key="17">
    <source>
        <dbReference type="ARBA" id="ARBA00049551"/>
    </source>
</evidence>
<evidence type="ECO:0000256" key="12">
    <source>
        <dbReference type="ARBA" id="ARBA00022989"/>
    </source>
</evidence>
<feature type="transmembrane region" description="Helical" evidence="18">
    <location>
        <begin position="236"/>
        <end position="258"/>
    </location>
</feature>
<evidence type="ECO:0000256" key="15">
    <source>
        <dbReference type="ARBA" id="ARBA00023128"/>
    </source>
</evidence>
<dbReference type="InterPro" id="IPR050175">
    <property type="entry name" value="Complex_I_Subunit_2"/>
</dbReference>
<evidence type="ECO:0000256" key="18">
    <source>
        <dbReference type="RuleBase" id="RU003403"/>
    </source>
</evidence>
<keyword evidence="15 18" id="KW-0496">Mitochondrion</keyword>
<evidence type="ECO:0000256" key="6">
    <source>
        <dbReference type="ARBA" id="ARBA00022448"/>
    </source>
</evidence>
<evidence type="ECO:0000256" key="16">
    <source>
        <dbReference type="ARBA" id="ARBA00023136"/>
    </source>
</evidence>
<dbReference type="PRINTS" id="PR01436">
    <property type="entry name" value="NADHDHGNASE2"/>
</dbReference>
<dbReference type="Pfam" id="PF00361">
    <property type="entry name" value="Proton_antipo_M"/>
    <property type="match status" value="1"/>
</dbReference>
<dbReference type="PANTHER" id="PTHR46552">
    <property type="entry name" value="NADH-UBIQUINONE OXIDOREDUCTASE CHAIN 2"/>
    <property type="match status" value="1"/>
</dbReference>
<evidence type="ECO:0000256" key="13">
    <source>
        <dbReference type="ARBA" id="ARBA00023027"/>
    </source>
</evidence>
<name>A0A6H0N224_9CUCU</name>
<comment type="subcellular location">
    <subcellularLocation>
        <location evidence="2 18">Mitochondrion inner membrane</location>
        <topology evidence="2 18">Multi-pass membrane protein</topology>
    </subcellularLocation>
</comment>
<feature type="transmembrane region" description="Helical" evidence="18">
    <location>
        <begin position="59"/>
        <end position="78"/>
    </location>
</feature>